<reference evidence="3 4" key="2">
    <citation type="journal article" date="2013" name="Plant Cell Physiol.">
        <title>Rice Annotation Project Database (RAP-DB): an integrative and interactive database for rice genomics.</title>
        <authorList>
            <person name="Sakai H."/>
            <person name="Lee S.S."/>
            <person name="Tanaka T."/>
            <person name="Numa H."/>
            <person name="Kim J."/>
            <person name="Kawahara Y."/>
            <person name="Wakimoto H."/>
            <person name="Yang C.C."/>
            <person name="Iwamoto M."/>
            <person name="Abe T."/>
            <person name="Yamada Y."/>
            <person name="Muto A."/>
            <person name="Inokuchi H."/>
            <person name="Ikemura T."/>
            <person name="Matsumoto T."/>
            <person name="Sasaki T."/>
            <person name="Itoh T."/>
        </authorList>
    </citation>
    <scope>NUCLEOTIDE SEQUENCE [LARGE SCALE GENOMIC DNA]</scope>
    <source>
        <strain evidence="4">cv. Nipponbare</strain>
    </source>
</reference>
<gene>
    <name evidence="3" type="ordered locus">Os09g0424800</name>
    <name evidence="3" type="ORF">OSNPB_090424800</name>
</gene>
<keyword evidence="4" id="KW-1185">Reference proteome</keyword>
<feature type="repeat" description="Filamin" evidence="1">
    <location>
        <begin position="1"/>
        <end position="68"/>
    </location>
</feature>
<dbReference type="PROSITE" id="PS50194">
    <property type="entry name" value="FILAMIN_REPEAT"/>
    <property type="match status" value="1"/>
</dbReference>
<dbReference type="SUPFAM" id="SSF81296">
    <property type="entry name" value="E set domains"/>
    <property type="match status" value="1"/>
</dbReference>
<dbReference type="EMBL" id="AP014965">
    <property type="protein sequence ID" value="BAT08160.1"/>
    <property type="molecule type" value="Genomic_DNA"/>
</dbReference>
<dbReference type="InterPro" id="IPR013783">
    <property type="entry name" value="Ig-like_fold"/>
</dbReference>
<protein>
    <submittedName>
        <fullName evidence="3">Os09g0424800 protein</fullName>
    </submittedName>
</protein>
<feature type="domain" description="GEX2 N-terminal Ig-like" evidence="2">
    <location>
        <begin position="7"/>
        <end position="68"/>
    </location>
</feature>
<dbReference type="InParanoid" id="A0A0P0XMN3"/>
<proteinExistence type="predicted"/>
<dbReference type="Proteomes" id="UP000059680">
    <property type="component" value="Chromosome 9"/>
</dbReference>
<organism evidence="3 4">
    <name type="scientific">Oryza sativa subsp. japonica</name>
    <name type="common">Rice</name>
    <dbReference type="NCBI Taxonomy" id="39947"/>
    <lineage>
        <taxon>Eukaryota</taxon>
        <taxon>Viridiplantae</taxon>
        <taxon>Streptophyta</taxon>
        <taxon>Embryophyta</taxon>
        <taxon>Tracheophyta</taxon>
        <taxon>Spermatophyta</taxon>
        <taxon>Magnoliopsida</taxon>
        <taxon>Liliopsida</taxon>
        <taxon>Poales</taxon>
        <taxon>Poaceae</taxon>
        <taxon>BOP clade</taxon>
        <taxon>Oryzoideae</taxon>
        <taxon>Oryzeae</taxon>
        <taxon>Oryzinae</taxon>
        <taxon>Oryza</taxon>
        <taxon>Oryza sativa</taxon>
    </lineage>
</organism>
<evidence type="ECO:0000256" key="1">
    <source>
        <dbReference type="PROSITE-ProRule" id="PRU00087"/>
    </source>
</evidence>
<dbReference type="STRING" id="39947.A0A0P0XMN3"/>
<dbReference type="PaxDb" id="39947-A0A0P0XMN3"/>
<dbReference type="AlphaFoldDB" id="A0A0P0XMN3"/>
<reference evidence="4" key="1">
    <citation type="journal article" date="2005" name="Nature">
        <title>The map-based sequence of the rice genome.</title>
        <authorList>
            <consortium name="International rice genome sequencing project (IRGSP)"/>
            <person name="Matsumoto T."/>
            <person name="Wu J."/>
            <person name="Kanamori H."/>
            <person name="Katayose Y."/>
            <person name="Fujisawa M."/>
            <person name="Namiki N."/>
            <person name="Mizuno H."/>
            <person name="Yamamoto K."/>
            <person name="Antonio B.A."/>
            <person name="Baba T."/>
            <person name="Sakata K."/>
            <person name="Nagamura Y."/>
            <person name="Aoki H."/>
            <person name="Arikawa K."/>
            <person name="Arita K."/>
            <person name="Bito T."/>
            <person name="Chiden Y."/>
            <person name="Fujitsuka N."/>
            <person name="Fukunaka R."/>
            <person name="Hamada M."/>
            <person name="Harada C."/>
            <person name="Hayashi A."/>
            <person name="Hijishita S."/>
            <person name="Honda M."/>
            <person name="Hosokawa S."/>
            <person name="Ichikawa Y."/>
            <person name="Idonuma A."/>
            <person name="Iijima M."/>
            <person name="Ikeda M."/>
            <person name="Ikeno M."/>
            <person name="Ito K."/>
            <person name="Ito S."/>
            <person name="Ito T."/>
            <person name="Ito Y."/>
            <person name="Ito Y."/>
            <person name="Iwabuchi A."/>
            <person name="Kamiya K."/>
            <person name="Karasawa W."/>
            <person name="Kurita K."/>
            <person name="Katagiri S."/>
            <person name="Kikuta A."/>
            <person name="Kobayashi H."/>
            <person name="Kobayashi N."/>
            <person name="Machita K."/>
            <person name="Maehara T."/>
            <person name="Masukawa M."/>
            <person name="Mizubayashi T."/>
            <person name="Mukai Y."/>
            <person name="Nagasaki H."/>
            <person name="Nagata Y."/>
            <person name="Naito S."/>
            <person name="Nakashima M."/>
            <person name="Nakama Y."/>
            <person name="Nakamichi Y."/>
            <person name="Nakamura M."/>
            <person name="Meguro A."/>
            <person name="Negishi M."/>
            <person name="Ohta I."/>
            <person name="Ohta T."/>
            <person name="Okamoto M."/>
            <person name="Ono N."/>
            <person name="Saji S."/>
            <person name="Sakaguchi M."/>
            <person name="Sakai K."/>
            <person name="Shibata M."/>
            <person name="Shimokawa T."/>
            <person name="Song J."/>
            <person name="Takazaki Y."/>
            <person name="Terasawa K."/>
            <person name="Tsugane M."/>
            <person name="Tsuji K."/>
            <person name="Ueda S."/>
            <person name="Waki K."/>
            <person name="Yamagata H."/>
            <person name="Yamamoto M."/>
            <person name="Yamamoto S."/>
            <person name="Yamane H."/>
            <person name="Yoshiki S."/>
            <person name="Yoshihara R."/>
            <person name="Yukawa K."/>
            <person name="Zhong H."/>
            <person name="Yano M."/>
            <person name="Yuan Q."/>
            <person name="Ouyang S."/>
            <person name="Liu J."/>
            <person name="Jones K.M."/>
            <person name="Gansberger K."/>
            <person name="Moffat K."/>
            <person name="Hill J."/>
            <person name="Bera J."/>
            <person name="Fadrosh D."/>
            <person name="Jin S."/>
            <person name="Johri S."/>
            <person name="Kim M."/>
            <person name="Overton L."/>
            <person name="Reardon M."/>
            <person name="Tsitrin T."/>
            <person name="Vuong H."/>
            <person name="Weaver B."/>
            <person name="Ciecko A."/>
            <person name="Tallon L."/>
            <person name="Jackson J."/>
            <person name="Pai G."/>
            <person name="Aken S.V."/>
            <person name="Utterback T."/>
            <person name="Reidmuller S."/>
            <person name="Feldblyum T."/>
            <person name="Hsiao J."/>
            <person name="Zismann V."/>
            <person name="Iobst S."/>
            <person name="de Vazeille A.R."/>
            <person name="Buell C.R."/>
            <person name="Ying K."/>
            <person name="Li Y."/>
            <person name="Lu T."/>
            <person name="Huang Y."/>
            <person name="Zhao Q."/>
            <person name="Feng Q."/>
            <person name="Zhang L."/>
            <person name="Zhu J."/>
            <person name="Weng Q."/>
            <person name="Mu J."/>
            <person name="Lu Y."/>
            <person name="Fan D."/>
            <person name="Liu Y."/>
            <person name="Guan J."/>
            <person name="Zhang Y."/>
            <person name="Yu S."/>
            <person name="Liu X."/>
            <person name="Zhang Y."/>
            <person name="Hong G."/>
            <person name="Han B."/>
            <person name="Choisne N."/>
            <person name="Demange N."/>
            <person name="Orjeda G."/>
            <person name="Samain S."/>
            <person name="Cattolico L."/>
            <person name="Pelletier E."/>
            <person name="Couloux A."/>
            <person name="Segurens B."/>
            <person name="Wincker P."/>
            <person name="D'Hont A."/>
            <person name="Scarpelli C."/>
            <person name="Weissenbach J."/>
            <person name="Salanoubat M."/>
            <person name="Quetier F."/>
            <person name="Yu Y."/>
            <person name="Kim H.R."/>
            <person name="Rambo T."/>
            <person name="Currie J."/>
            <person name="Collura K."/>
            <person name="Luo M."/>
            <person name="Yang T."/>
            <person name="Ammiraju J.S.S."/>
            <person name="Engler F."/>
            <person name="Soderlund C."/>
            <person name="Wing R.A."/>
            <person name="Palmer L.E."/>
            <person name="de la Bastide M."/>
            <person name="Spiegel L."/>
            <person name="Nascimento L."/>
            <person name="Zutavern T."/>
            <person name="O'Shaughnessy A."/>
            <person name="Dike S."/>
            <person name="Dedhia N."/>
            <person name="Preston R."/>
            <person name="Balija V."/>
            <person name="McCombie W.R."/>
            <person name="Chow T."/>
            <person name="Chen H."/>
            <person name="Chung M."/>
            <person name="Chen C."/>
            <person name="Shaw J."/>
            <person name="Wu H."/>
            <person name="Hsiao K."/>
            <person name="Chao Y."/>
            <person name="Chu M."/>
            <person name="Cheng C."/>
            <person name="Hour A."/>
            <person name="Lee P."/>
            <person name="Lin S."/>
            <person name="Lin Y."/>
            <person name="Liou J."/>
            <person name="Liu S."/>
            <person name="Hsing Y."/>
            <person name="Raghuvanshi S."/>
            <person name="Mohanty A."/>
            <person name="Bharti A.K."/>
            <person name="Gaur A."/>
            <person name="Gupta V."/>
            <person name="Kumar D."/>
            <person name="Ravi V."/>
            <person name="Vij S."/>
            <person name="Kapur A."/>
            <person name="Khurana P."/>
            <person name="Khurana P."/>
            <person name="Khurana J.P."/>
            <person name="Tyagi A.K."/>
            <person name="Gaikwad K."/>
            <person name="Singh A."/>
            <person name="Dalal V."/>
            <person name="Srivastava S."/>
            <person name="Dixit A."/>
            <person name="Pal A.K."/>
            <person name="Ghazi I.A."/>
            <person name="Yadav M."/>
            <person name="Pandit A."/>
            <person name="Bhargava A."/>
            <person name="Sureshbabu K."/>
            <person name="Batra K."/>
            <person name="Sharma T.R."/>
            <person name="Mohapatra T."/>
            <person name="Singh N.K."/>
            <person name="Messing J."/>
            <person name="Nelson A.B."/>
            <person name="Fuks G."/>
            <person name="Kavchok S."/>
            <person name="Keizer G."/>
            <person name="Linton E."/>
            <person name="Llaca V."/>
            <person name="Song R."/>
            <person name="Tanyolac B."/>
            <person name="Young S."/>
            <person name="Ho-Il K."/>
            <person name="Hahn J.H."/>
            <person name="Sangsakoo G."/>
            <person name="Vanavichit A."/>
            <person name="de Mattos Luiz.A.T."/>
            <person name="Zimmer P.D."/>
            <person name="Malone G."/>
            <person name="Dellagostin O."/>
            <person name="de Oliveira A.C."/>
            <person name="Bevan M."/>
            <person name="Bancroft I."/>
            <person name="Minx P."/>
            <person name="Cordum H."/>
            <person name="Wilson R."/>
            <person name="Cheng Z."/>
            <person name="Jin W."/>
            <person name="Jiang J."/>
            <person name="Leong S.A."/>
            <person name="Iwama H."/>
            <person name="Gojobori T."/>
            <person name="Itoh T."/>
            <person name="Niimura Y."/>
            <person name="Fujii Y."/>
            <person name="Habara T."/>
            <person name="Sakai H."/>
            <person name="Sato Y."/>
            <person name="Wilson G."/>
            <person name="Kumar K."/>
            <person name="McCouch S."/>
            <person name="Juretic N."/>
            <person name="Hoen D."/>
            <person name="Wright S."/>
            <person name="Bruskiewich R."/>
            <person name="Bureau T."/>
            <person name="Miyao A."/>
            <person name="Hirochika H."/>
            <person name="Nishikawa T."/>
            <person name="Kadowaki K."/>
            <person name="Sugiura M."/>
            <person name="Burr B."/>
            <person name="Sasaki T."/>
        </authorList>
    </citation>
    <scope>NUCLEOTIDE SEQUENCE [LARGE SCALE GENOMIC DNA]</scope>
    <source>
        <strain evidence="4">cv. Nipponbare</strain>
    </source>
</reference>
<name>A0A0P0XMN3_ORYSJ</name>
<dbReference type="Gene3D" id="2.60.40.10">
    <property type="entry name" value="Immunoglobulins"/>
    <property type="match status" value="1"/>
</dbReference>
<accession>A0A0P0XMN3</accession>
<dbReference type="InterPro" id="IPR014756">
    <property type="entry name" value="Ig_E-set"/>
</dbReference>
<dbReference type="InterPro" id="IPR056434">
    <property type="entry name" value="Ig_GEX2_N"/>
</dbReference>
<dbReference type="InterPro" id="IPR017868">
    <property type="entry name" value="Filamin/ABP280_repeat-like"/>
</dbReference>
<evidence type="ECO:0000313" key="3">
    <source>
        <dbReference type="EMBL" id="BAT08160.1"/>
    </source>
</evidence>
<dbReference type="Pfam" id="PF23616">
    <property type="entry name" value="Ig_GEX2_N"/>
    <property type="match status" value="1"/>
</dbReference>
<evidence type="ECO:0000313" key="4">
    <source>
        <dbReference type="Proteomes" id="UP000059680"/>
    </source>
</evidence>
<evidence type="ECO:0000259" key="2">
    <source>
        <dbReference type="Pfam" id="PF23616"/>
    </source>
</evidence>
<dbReference type="FunCoup" id="A0A0P0XMN3">
    <property type="interactions" value="1"/>
</dbReference>
<reference evidence="3 4" key="3">
    <citation type="journal article" date="2013" name="Rice">
        <title>Improvement of the Oryza sativa Nipponbare reference genome using next generation sequence and optical map data.</title>
        <authorList>
            <person name="Kawahara Y."/>
            <person name="de la Bastide M."/>
            <person name="Hamilton J.P."/>
            <person name="Kanamori H."/>
            <person name="McCombie W.R."/>
            <person name="Ouyang S."/>
            <person name="Schwartz D.C."/>
            <person name="Tanaka T."/>
            <person name="Wu J."/>
            <person name="Zhou S."/>
            <person name="Childs K.L."/>
            <person name="Davidson R.M."/>
            <person name="Lin H."/>
            <person name="Quesada-Ocampo L."/>
            <person name="Vaillancourt B."/>
            <person name="Sakai H."/>
            <person name="Lee S.S."/>
            <person name="Kim J."/>
            <person name="Numa H."/>
            <person name="Itoh T."/>
            <person name="Buell C.R."/>
            <person name="Matsumoto T."/>
        </authorList>
    </citation>
    <scope>NUCLEOTIDE SEQUENCE [LARGE SCALE GENOMIC DNA]</scope>
    <source>
        <strain evidence="4">cv. Nipponbare</strain>
    </source>
</reference>
<dbReference type="SMR" id="A0A0P0XMN3"/>
<sequence length="309" mass="33910">MPGGNGNLKVSVSRSNGAIVEFKDFRYNGWAEDGRISLEFVPVVAGAFLVRVQSDDNTLRGSPLLLTVNPGPVDIAKSTCSWKYGTNVLQIFSKLEIFIHQKDYFGNAVPDIHPFDARIVKRATNLSVPVADLLIEVVDDGTRLLSFKAVDPGEFVLTIFDPKLNQKISNMDYVYNVFVDEDFSTVQNDIISVRENESVSFDVLSNDYIAGGQAVVNFYPLHATEDTIAPQFGGFPGIKIAYSDAAENISVMLQAQSGNVSLAPMPMKFHQTSYDVLSISTGDRYGKDLIFNGTVEAINGALRFVKYIG</sequence>